<dbReference type="HOGENOM" id="CLU_005391_0_0_11"/>
<keyword evidence="7" id="KW-1185">Reference proteome</keyword>
<dbReference type="FunFam" id="3.40.605.10:FF:000007">
    <property type="entry name" value="NAD/NADP-dependent betaine aldehyde dehydrogenase"/>
    <property type="match status" value="1"/>
</dbReference>
<protein>
    <submittedName>
        <fullName evidence="6">Aldehyde Dehydrogenase</fullName>
    </submittedName>
</protein>
<evidence type="ECO:0000256" key="3">
    <source>
        <dbReference type="PROSITE-ProRule" id="PRU10007"/>
    </source>
</evidence>
<dbReference type="InParanoid" id="E3JAJ2"/>
<dbReference type="EMBL" id="CP002299">
    <property type="protein sequence ID" value="ADP82184.1"/>
    <property type="molecule type" value="Genomic_DNA"/>
</dbReference>
<evidence type="ECO:0000313" key="6">
    <source>
        <dbReference type="EMBL" id="ADP82184.1"/>
    </source>
</evidence>
<feature type="active site" evidence="3">
    <location>
        <position position="245"/>
    </location>
</feature>
<dbReference type="AlphaFoldDB" id="E3JAJ2"/>
<dbReference type="SUPFAM" id="SSF53720">
    <property type="entry name" value="ALDH-like"/>
    <property type="match status" value="1"/>
</dbReference>
<reference evidence="6 7" key="1">
    <citation type="submission" date="2010-10" db="EMBL/GenBank/DDBJ databases">
        <title>Complete sequence of Frankia sp. EuI1c.</title>
        <authorList>
            <consortium name="US DOE Joint Genome Institute"/>
            <person name="Lucas S."/>
            <person name="Copeland A."/>
            <person name="Lapidus A."/>
            <person name="Cheng J.-F."/>
            <person name="Bruce D."/>
            <person name="Goodwin L."/>
            <person name="Pitluck S."/>
            <person name="Chertkov O."/>
            <person name="Detter J.C."/>
            <person name="Han C."/>
            <person name="Tapia R."/>
            <person name="Land M."/>
            <person name="Hauser L."/>
            <person name="Jeffries C."/>
            <person name="Kyrpides N."/>
            <person name="Ivanova N."/>
            <person name="Mikhailova N."/>
            <person name="Beauchemin N."/>
            <person name="Sen A."/>
            <person name="Sur S.A."/>
            <person name="Gtari M."/>
            <person name="Wall L."/>
            <person name="Tisa L."/>
            <person name="Woyke T."/>
        </authorList>
    </citation>
    <scope>NUCLEOTIDE SEQUENCE [LARGE SCALE GENOMIC DNA]</scope>
    <source>
        <strain evidence="7">DSM 45817 / CECT 9037 / EuI1c</strain>
    </source>
</reference>
<dbReference type="InterPro" id="IPR016162">
    <property type="entry name" value="Ald_DH_N"/>
</dbReference>
<keyword evidence="2 4" id="KW-0560">Oxidoreductase</keyword>
<gene>
    <name evidence="6" type="ordered locus">FraEuI1c_4185</name>
</gene>
<comment type="similarity">
    <text evidence="1 4">Belongs to the aldehyde dehydrogenase family.</text>
</comment>
<dbReference type="eggNOG" id="COG1012">
    <property type="taxonomic scope" value="Bacteria"/>
</dbReference>
<evidence type="ECO:0000259" key="5">
    <source>
        <dbReference type="Pfam" id="PF00171"/>
    </source>
</evidence>
<dbReference type="InterPro" id="IPR015590">
    <property type="entry name" value="Aldehyde_DH_dom"/>
</dbReference>
<dbReference type="STRING" id="298654.FraEuI1c_4185"/>
<dbReference type="KEGG" id="fri:FraEuI1c_4185"/>
<evidence type="ECO:0000256" key="4">
    <source>
        <dbReference type="RuleBase" id="RU003345"/>
    </source>
</evidence>
<evidence type="ECO:0000256" key="1">
    <source>
        <dbReference type="ARBA" id="ARBA00009986"/>
    </source>
</evidence>
<feature type="domain" description="Aldehyde dehydrogenase" evidence="5">
    <location>
        <begin position="22"/>
        <end position="458"/>
    </location>
</feature>
<dbReference type="Gene3D" id="3.40.605.10">
    <property type="entry name" value="Aldehyde Dehydrogenase, Chain A, domain 1"/>
    <property type="match status" value="1"/>
</dbReference>
<dbReference type="OrthoDB" id="6882680at2"/>
<dbReference type="PROSITE" id="PS00687">
    <property type="entry name" value="ALDEHYDE_DEHYDR_GLU"/>
    <property type="match status" value="1"/>
</dbReference>
<evidence type="ECO:0000256" key="2">
    <source>
        <dbReference type="ARBA" id="ARBA00023002"/>
    </source>
</evidence>
<dbReference type="GO" id="GO:0016620">
    <property type="term" value="F:oxidoreductase activity, acting on the aldehyde or oxo group of donors, NAD or NADP as acceptor"/>
    <property type="evidence" value="ECO:0007669"/>
    <property type="project" value="InterPro"/>
</dbReference>
<evidence type="ECO:0000313" key="7">
    <source>
        <dbReference type="Proteomes" id="UP000002484"/>
    </source>
</evidence>
<accession>E3JAJ2</accession>
<proteinExistence type="inferred from homology"/>
<dbReference type="InterPro" id="IPR016161">
    <property type="entry name" value="Ald_DH/histidinol_DH"/>
</dbReference>
<dbReference type="PANTHER" id="PTHR11699">
    <property type="entry name" value="ALDEHYDE DEHYDROGENASE-RELATED"/>
    <property type="match status" value="1"/>
</dbReference>
<dbReference type="InterPro" id="IPR016163">
    <property type="entry name" value="Ald_DH_C"/>
</dbReference>
<organism evidence="6 7">
    <name type="scientific">Pseudofrankia inefficax (strain DSM 45817 / CECT 9037 / DDB 130130 / EuI1c)</name>
    <name type="common">Frankia inefficax</name>
    <dbReference type="NCBI Taxonomy" id="298654"/>
    <lineage>
        <taxon>Bacteria</taxon>
        <taxon>Bacillati</taxon>
        <taxon>Actinomycetota</taxon>
        <taxon>Actinomycetes</taxon>
        <taxon>Frankiales</taxon>
        <taxon>Frankiaceae</taxon>
        <taxon>Pseudofrankia</taxon>
    </lineage>
</organism>
<dbReference type="Gene3D" id="3.40.309.10">
    <property type="entry name" value="Aldehyde Dehydrogenase, Chain A, domain 2"/>
    <property type="match status" value="1"/>
</dbReference>
<sequence length="468" mass="48692">MSLQETVDGLGQLINGELVTSGETIAVVNPATGEVAAQCPAATTAMVDDAMAAAAAAFPAWSTTPEAQRQAVIRQLADAIEAVYPELETLAAVEKGNAGGAAEGFAAIWFGRHIAEQNLAVDVIEDTPDRQVTVVRAPVGVVTAIAPWNAPMLIIVEKILTALLVGNTVVAKTSPFTPLATLRIAKAWKDIAPPGVVNILAGGDEVGKAMVAHPTARMISFTGSAAAGRSIAATAATTLKNVLLELGGNDAAIVLGDVDVTKVAEGIFASAFLMSGQACALVKRVYAHDSIYDALVAELAELARKKAAELPPLTTKPQFERVKMLVDDAIAHGGKAVTGGAPTGTGYFYPPTIMTGVGPGVRVVDEEQFGPVLPIVPFSDVDWAIEQANGTEYGLCGSIWTADVALGEQLATRLVCGTVWLNQHTEIDPKIPFGGVKSSGIGRNNGQVGTDAYAELQTRIFYKKSDRV</sequence>
<dbReference type="Proteomes" id="UP000002484">
    <property type="component" value="Chromosome"/>
</dbReference>
<dbReference type="InterPro" id="IPR029510">
    <property type="entry name" value="Ald_DH_CS_GLU"/>
</dbReference>
<name>E3JAJ2_PSEI1</name>
<dbReference type="Pfam" id="PF00171">
    <property type="entry name" value="Aldedh"/>
    <property type="match status" value="1"/>
</dbReference>